<evidence type="ECO:0000313" key="1">
    <source>
        <dbReference type="EMBL" id="GFS03495.1"/>
    </source>
</evidence>
<organism evidence="1 2">
    <name type="scientific">Elysia marginata</name>
    <dbReference type="NCBI Taxonomy" id="1093978"/>
    <lineage>
        <taxon>Eukaryota</taxon>
        <taxon>Metazoa</taxon>
        <taxon>Spiralia</taxon>
        <taxon>Lophotrochozoa</taxon>
        <taxon>Mollusca</taxon>
        <taxon>Gastropoda</taxon>
        <taxon>Heterobranchia</taxon>
        <taxon>Euthyneura</taxon>
        <taxon>Panpulmonata</taxon>
        <taxon>Sacoglossa</taxon>
        <taxon>Placobranchoidea</taxon>
        <taxon>Plakobranchidae</taxon>
        <taxon>Elysia</taxon>
    </lineage>
</organism>
<gene>
    <name evidence="1" type="ORF">ElyMa_001151400</name>
</gene>
<accession>A0AAV4I0C8</accession>
<keyword evidence="2" id="KW-1185">Reference proteome</keyword>
<dbReference type="EMBL" id="BMAT01002279">
    <property type="protein sequence ID" value="GFS03495.1"/>
    <property type="molecule type" value="Genomic_DNA"/>
</dbReference>
<sequence length="95" mass="10726">MTAEFIGAAIGDLARRRRKRSSEIIYPWHVPLVVIQSKNLTARLEQAVTERQMLPSRGQVPALWPSGKDTRSEIGWYEFDPGPSQTKDFKIGISS</sequence>
<proteinExistence type="predicted"/>
<evidence type="ECO:0000313" key="2">
    <source>
        <dbReference type="Proteomes" id="UP000762676"/>
    </source>
</evidence>
<dbReference type="AlphaFoldDB" id="A0AAV4I0C8"/>
<comment type="caution">
    <text evidence="1">The sequence shown here is derived from an EMBL/GenBank/DDBJ whole genome shotgun (WGS) entry which is preliminary data.</text>
</comment>
<dbReference type="Proteomes" id="UP000762676">
    <property type="component" value="Unassembled WGS sequence"/>
</dbReference>
<name>A0AAV4I0C8_9GAST</name>
<reference evidence="1 2" key="1">
    <citation type="journal article" date="2021" name="Elife">
        <title>Chloroplast acquisition without the gene transfer in kleptoplastic sea slugs, Plakobranchus ocellatus.</title>
        <authorList>
            <person name="Maeda T."/>
            <person name="Takahashi S."/>
            <person name="Yoshida T."/>
            <person name="Shimamura S."/>
            <person name="Takaki Y."/>
            <person name="Nagai Y."/>
            <person name="Toyoda A."/>
            <person name="Suzuki Y."/>
            <person name="Arimoto A."/>
            <person name="Ishii H."/>
            <person name="Satoh N."/>
            <person name="Nishiyama T."/>
            <person name="Hasebe M."/>
            <person name="Maruyama T."/>
            <person name="Minagawa J."/>
            <person name="Obokata J."/>
            <person name="Shigenobu S."/>
        </authorList>
    </citation>
    <scope>NUCLEOTIDE SEQUENCE [LARGE SCALE GENOMIC DNA]</scope>
</reference>
<protein>
    <submittedName>
        <fullName evidence="1">Uncharacterized protein</fullName>
    </submittedName>
</protein>